<organism evidence="1 2">
    <name type="scientific">Pseudomonas salomonii</name>
    <dbReference type="NCBI Taxonomy" id="191391"/>
    <lineage>
        <taxon>Bacteria</taxon>
        <taxon>Pseudomonadati</taxon>
        <taxon>Pseudomonadota</taxon>
        <taxon>Gammaproteobacteria</taxon>
        <taxon>Pseudomonadales</taxon>
        <taxon>Pseudomonadaceae</taxon>
        <taxon>Pseudomonas</taxon>
    </lineage>
</organism>
<gene>
    <name evidence="1" type="ORF">SAMN05216247_11263</name>
</gene>
<dbReference type="Proteomes" id="UP000182902">
    <property type="component" value="Unassembled WGS sequence"/>
</dbReference>
<dbReference type="SUPFAM" id="SSF53335">
    <property type="entry name" value="S-adenosyl-L-methionine-dependent methyltransferases"/>
    <property type="match status" value="1"/>
</dbReference>
<evidence type="ECO:0000313" key="1">
    <source>
        <dbReference type="EMBL" id="SDZ54269.1"/>
    </source>
</evidence>
<dbReference type="EMBL" id="FNOX01000012">
    <property type="protein sequence ID" value="SDZ54269.1"/>
    <property type="molecule type" value="Genomic_DNA"/>
</dbReference>
<name>A0A1H3TYE0_9PSED</name>
<dbReference type="AlphaFoldDB" id="A0A1H3TYE0"/>
<proteinExistence type="predicted"/>
<evidence type="ECO:0000313" key="2">
    <source>
        <dbReference type="Proteomes" id="UP000182902"/>
    </source>
</evidence>
<dbReference type="Gene3D" id="3.40.50.150">
    <property type="entry name" value="Vaccinia Virus protein VP39"/>
    <property type="match status" value="1"/>
</dbReference>
<dbReference type="InterPro" id="IPR029063">
    <property type="entry name" value="SAM-dependent_MTases_sf"/>
</dbReference>
<protein>
    <submittedName>
        <fullName evidence="1">Nicotianamine synthase protein</fullName>
    </submittedName>
</protein>
<reference evidence="1 2" key="1">
    <citation type="submission" date="2016-10" db="EMBL/GenBank/DDBJ databases">
        <authorList>
            <person name="de Groot N.N."/>
        </authorList>
    </citation>
    <scope>NUCLEOTIDE SEQUENCE [LARGE SCALE GENOMIC DNA]</scope>
    <source>
        <strain evidence="1 2">ICMP 14252</strain>
    </source>
</reference>
<dbReference type="CDD" id="cd02440">
    <property type="entry name" value="AdoMet_MTases"/>
    <property type="match status" value="1"/>
</dbReference>
<sequence length="259" mass="29057">MGAELSMRIDRLLAIPTEQRWQGELFQAYSDLLIVLNNYPLNFSDETAHSSERSRMADCQRKVLEIEQLFESTLSEQWANLLSEGSPLSRFFYRIYQRMVSAELKSLDGSLGRMCQVGVGAMPLSILLYLQKTSFVVTGIDSDHSAIVKARQGLHGALSALDIPAERLNLVEADGVDFDYGSYDVVVVSMTVSPRSRVVQRILDTCRQPQLRIVLRDTEGWKQFIYRPVGLPGQDALKLVAHHVGCPISSAVYSVRSHH</sequence>
<accession>A0A1H3TYE0</accession>